<keyword evidence="9 14" id="KW-1133">Transmembrane helix</keyword>
<dbReference type="AlphaFoldDB" id="A0A9D7DZQ5"/>
<dbReference type="Gene3D" id="3.40.50.300">
    <property type="entry name" value="P-loop containing nucleotide triphosphate hydrolases"/>
    <property type="match status" value="1"/>
</dbReference>
<dbReference type="InterPro" id="IPR050250">
    <property type="entry name" value="Macrolide_Exporter_MacB"/>
</dbReference>
<comment type="caution">
    <text evidence="16">The sequence shown here is derived from an EMBL/GenBank/DDBJ whole genome shotgun (WGS) entry which is preliminary data.</text>
</comment>
<dbReference type="InterPro" id="IPR003593">
    <property type="entry name" value="AAA+_ATPase"/>
</dbReference>
<feature type="transmembrane region" description="Helical" evidence="14">
    <location>
        <begin position="572"/>
        <end position="600"/>
    </location>
</feature>
<feature type="domain" description="ABC transporter" evidence="15">
    <location>
        <begin position="6"/>
        <end position="244"/>
    </location>
</feature>
<dbReference type="Pfam" id="PF02687">
    <property type="entry name" value="FtsX"/>
    <property type="match status" value="1"/>
</dbReference>
<dbReference type="EMBL" id="JADJEV010000004">
    <property type="protein sequence ID" value="MBK6973890.1"/>
    <property type="molecule type" value="Genomic_DNA"/>
</dbReference>
<dbReference type="PANTHER" id="PTHR30572">
    <property type="entry name" value="MEMBRANE COMPONENT OF TRANSPORTER-RELATED"/>
    <property type="match status" value="1"/>
</dbReference>
<name>A0A9D7DZQ5_9PROT</name>
<dbReference type="GO" id="GO:0022857">
    <property type="term" value="F:transmembrane transporter activity"/>
    <property type="evidence" value="ECO:0007669"/>
    <property type="project" value="TreeGrafter"/>
</dbReference>
<dbReference type="Pfam" id="PF12704">
    <property type="entry name" value="MacB_PCD"/>
    <property type="match status" value="1"/>
</dbReference>
<keyword evidence="10 14" id="KW-0472">Membrane</keyword>
<protein>
    <recommendedName>
        <fullName evidence="13">Pyoverdine export ATP-binding/permease protein PvdT</fullName>
    </recommendedName>
</protein>
<feature type="transmembrane region" description="Helical" evidence="14">
    <location>
        <begin position="526"/>
        <end position="551"/>
    </location>
</feature>
<dbReference type="InterPro" id="IPR017871">
    <property type="entry name" value="ABC_transporter-like_CS"/>
</dbReference>
<dbReference type="PROSITE" id="PS00211">
    <property type="entry name" value="ABC_TRANSPORTER_1"/>
    <property type="match status" value="1"/>
</dbReference>
<accession>A0A9D7DZQ5</accession>
<evidence type="ECO:0000313" key="17">
    <source>
        <dbReference type="Proteomes" id="UP000807785"/>
    </source>
</evidence>
<evidence type="ECO:0000256" key="10">
    <source>
        <dbReference type="ARBA" id="ARBA00023136"/>
    </source>
</evidence>
<dbReference type="PANTHER" id="PTHR30572:SF14">
    <property type="entry name" value="MACROLIDE EXPORT ATP-BINDING_PERMEASE PROTEIN MACB"/>
    <property type="match status" value="1"/>
</dbReference>
<organism evidence="16 17">
    <name type="scientific">Candidatus Methylophosphatis roskildensis</name>
    <dbReference type="NCBI Taxonomy" id="2899263"/>
    <lineage>
        <taxon>Bacteria</taxon>
        <taxon>Pseudomonadati</taxon>
        <taxon>Pseudomonadota</taxon>
        <taxon>Betaproteobacteria</taxon>
        <taxon>Nitrosomonadales</taxon>
        <taxon>Sterolibacteriaceae</taxon>
        <taxon>Candidatus Methylophosphatis</taxon>
    </lineage>
</organism>
<keyword evidence="11" id="KW-0046">Antibiotic resistance</keyword>
<sequence length="649" mass="69429">MSAPLIELVDLTKTFQSGGLPVPVLHGISLTIEEGEFVAIMGQSGSGKSTLMNILGCLDRPSGGRYLFAGRDVSLLDSDELAALRRNTFGFIFQRYNLIPTETATENVEIPSIYAGMSRRDRIHRARELLTRLGLADRLDYRPTQLSGGQQQRVSIARALMNGGRVILADEPTGALDTRSGAEVMAQLRELHRAGHTIILITHEADVAAEADRTIQIRDGLIVDDSVTRVRDARAVEPAIVQSADRSADSAGHLPDMMEAVKMALRSLRTNLFRTVLTLLGIIIGVGAVVAMLAIGDGSKASVLSRIEAMGTDLLVVRPGARNVRAPGDSSSLVAQDAEAIALLPNVRESVPEYNSGVTVRYGDNDYTTTGTGTSANYARARNWELAQGAFFSDADVTSYSPVIVLGRTVANNLFRDGEGPLGKYVLVNNIPFQVVGVLAGKGATPYGSDMDDNMIMPLTTAQMRLFGRRYVRSITVQIADTTRGDETEAAISNLLEGRHRKVDFQIRNMASLLETVTATQNTLTVLLGSIAAISLLVGGIGVMNIMLVSVTERIREIGIRMATGARTIHILLQFITEALVVCAVGGAIGVFGGLAVAWIAGEFGTPVVFSLPPVLLAFGSAFFIGLLFGFLPARRAARLDPVVALSAE</sequence>
<evidence type="ECO:0000256" key="12">
    <source>
        <dbReference type="ARBA" id="ARBA00038388"/>
    </source>
</evidence>
<dbReference type="SMART" id="SM00382">
    <property type="entry name" value="AAA"/>
    <property type="match status" value="1"/>
</dbReference>
<dbReference type="CDD" id="cd03255">
    <property type="entry name" value="ABC_MJ0796_LolCDE_FtsE"/>
    <property type="match status" value="1"/>
</dbReference>
<evidence type="ECO:0000256" key="13">
    <source>
        <dbReference type="ARBA" id="ARBA00041199"/>
    </source>
</evidence>
<evidence type="ECO:0000256" key="4">
    <source>
        <dbReference type="ARBA" id="ARBA00022519"/>
    </source>
</evidence>
<dbReference type="InterPro" id="IPR027417">
    <property type="entry name" value="P-loop_NTPase"/>
</dbReference>
<keyword evidence="8" id="KW-1278">Translocase</keyword>
<evidence type="ECO:0000256" key="3">
    <source>
        <dbReference type="ARBA" id="ARBA00022475"/>
    </source>
</evidence>
<dbReference type="FunFam" id="3.40.50.300:FF:000032">
    <property type="entry name" value="Export ABC transporter ATP-binding protein"/>
    <property type="match status" value="1"/>
</dbReference>
<proteinExistence type="inferred from homology"/>
<dbReference type="Pfam" id="PF00005">
    <property type="entry name" value="ABC_tran"/>
    <property type="match status" value="1"/>
</dbReference>
<evidence type="ECO:0000256" key="1">
    <source>
        <dbReference type="ARBA" id="ARBA00004429"/>
    </source>
</evidence>
<gene>
    <name evidence="16" type="primary">macB</name>
    <name evidence="16" type="ORF">IPH26_13460</name>
</gene>
<dbReference type="SUPFAM" id="SSF52540">
    <property type="entry name" value="P-loop containing nucleoside triphosphate hydrolases"/>
    <property type="match status" value="1"/>
</dbReference>
<dbReference type="InterPro" id="IPR003439">
    <property type="entry name" value="ABC_transporter-like_ATP-bd"/>
</dbReference>
<dbReference type="GO" id="GO:0005886">
    <property type="term" value="C:plasma membrane"/>
    <property type="evidence" value="ECO:0007669"/>
    <property type="project" value="UniProtKB-SubCell"/>
</dbReference>
<evidence type="ECO:0000256" key="5">
    <source>
        <dbReference type="ARBA" id="ARBA00022692"/>
    </source>
</evidence>
<evidence type="ECO:0000313" key="16">
    <source>
        <dbReference type="EMBL" id="MBK6973890.1"/>
    </source>
</evidence>
<keyword evidence="7" id="KW-0067">ATP-binding</keyword>
<evidence type="ECO:0000256" key="14">
    <source>
        <dbReference type="SAM" id="Phobius"/>
    </source>
</evidence>
<evidence type="ECO:0000256" key="9">
    <source>
        <dbReference type="ARBA" id="ARBA00022989"/>
    </source>
</evidence>
<keyword evidence="2" id="KW-0813">Transport</keyword>
<dbReference type="GO" id="GO:0005524">
    <property type="term" value="F:ATP binding"/>
    <property type="evidence" value="ECO:0007669"/>
    <property type="project" value="UniProtKB-KW"/>
</dbReference>
<evidence type="ECO:0000256" key="11">
    <source>
        <dbReference type="ARBA" id="ARBA00023251"/>
    </source>
</evidence>
<evidence type="ECO:0000256" key="7">
    <source>
        <dbReference type="ARBA" id="ARBA00022840"/>
    </source>
</evidence>
<evidence type="ECO:0000259" key="15">
    <source>
        <dbReference type="PROSITE" id="PS50893"/>
    </source>
</evidence>
<dbReference type="GO" id="GO:0098796">
    <property type="term" value="C:membrane protein complex"/>
    <property type="evidence" value="ECO:0007669"/>
    <property type="project" value="UniProtKB-ARBA"/>
</dbReference>
<feature type="transmembrane region" description="Helical" evidence="14">
    <location>
        <begin position="612"/>
        <end position="632"/>
    </location>
</feature>
<dbReference type="InterPro" id="IPR017911">
    <property type="entry name" value="MacB-like_ATP-bd"/>
</dbReference>
<dbReference type="GO" id="GO:0016887">
    <property type="term" value="F:ATP hydrolysis activity"/>
    <property type="evidence" value="ECO:0007669"/>
    <property type="project" value="InterPro"/>
</dbReference>
<feature type="transmembrane region" description="Helical" evidence="14">
    <location>
        <begin position="272"/>
        <end position="295"/>
    </location>
</feature>
<keyword evidence="4" id="KW-0997">Cell inner membrane</keyword>
<dbReference type="GO" id="GO:0046677">
    <property type="term" value="P:response to antibiotic"/>
    <property type="evidence" value="ECO:0007669"/>
    <property type="project" value="UniProtKB-KW"/>
</dbReference>
<dbReference type="InterPro" id="IPR025857">
    <property type="entry name" value="MacB_PCD"/>
</dbReference>
<comment type="similarity">
    <text evidence="12">Belongs to the ABC transporter superfamily. Macrolide exporter (TC 3.A.1.122) family.</text>
</comment>
<reference evidence="16" key="1">
    <citation type="submission" date="2020-10" db="EMBL/GenBank/DDBJ databases">
        <title>Connecting structure to function with the recovery of over 1000 high-quality activated sludge metagenome-assembled genomes encoding full-length rRNA genes using long-read sequencing.</title>
        <authorList>
            <person name="Singleton C.M."/>
            <person name="Petriglieri F."/>
            <person name="Kristensen J.M."/>
            <person name="Kirkegaard R.H."/>
            <person name="Michaelsen T.Y."/>
            <person name="Andersen M.H."/>
            <person name="Karst S.M."/>
            <person name="Dueholm M.S."/>
            <person name="Nielsen P.H."/>
            <person name="Albertsen M."/>
        </authorList>
    </citation>
    <scope>NUCLEOTIDE SEQUENCE</scope>
    <source>
        <strain evidence="16">Bjer_18-Q3-R1-45_BAT3C.347</strain>
    </source>
</reference>
<dbReference type="PROSITE" id="PS50893">
    <property type="entry name" value="ABC_TRANSPORTER_2"/>
    <property type="match status" value="1"/>
</dbReference>
<dbReference type="InterPro" id="IPR003838">
    <property type="entry name" value="ABC3_permease_C"/>
</dbReference>
<keyword evidence="6" id="KW-0547">Nucleotide-binding</keyword>
<evidence type="ECO:0000256" key="8">
    <source>
        <dbReference type="ARBA" id="ARBA00022967"/>
    </source>
</evidence>
<dbReference type="Proteomes" id="UP000807785">
    <property type="component" value="Unassembled WGS sequence"/>
</dbReference>
<keyword evidence="5 14" id="KW-0812">Transmembrane</keyword>
<comment type="subcellular location">
    <subcellularLocation>
        <location evidence="1">Cell inner membrane</location>
        <topology evidence="1">Multi-pass membrane protein</topology>
    </subcellularLocation>
</comment>
<evidence type="ECO:0000256" key="6">
    <source>
        <dbReference type="ARBA" id="ARBA00022741"/>
    </source>
</evidence>
<keyword evidence="3" id="KW-1003">Cell membrane</keyword>
<evidence type="ECO:0000256" key="2">
    <source>
        <dbReference type="ARBA" id="ARBA00022448"/>
    </source>
</evidence>